<keyword evidence="1" id="KW-1133">Transmembrane helix</keyword>
<dbReference type="STRING" id="1940790.L21SP3_00942"/>
<dbReference type="Proteomes" id="UP000188273">
    <property type="component" value="Chromosome"/>
</dbReference>
<evidence type="ECO:0000313" key="2">
    <source>
        <dbReference type="EMBL" id="AQQ09142.1"/>
    </source>
</evidence>
<proteinExistence type="predicted"/>
<dbReference type="KEGG" id="pbu:L21SP3_00942"/>
<organism evidence="2 3">
    <name type="scientific">Sedimentisphaera cyanobacteriorum</name>
    <dbReference type="NCBI Taxonomy" id="1940790"/>
    <lineage>
        <taxon>Bacteria</taxon>
        <taxon>Pseudomonadati</taxon>
        <taxon>Planctomycetota</taxon>
        <taxon>Phycisphaerae</taxon>
        <taxon>Sedimentisphaerales</taxon>
        <taxon>Sedimentisphaeraceae</taxon>
        <taxon>Sedimentisphaera</taxon>
    </lineage>
</organism>
<feature type="transmembrane region" description="Helical" evidence="1">
    <location>
        <begin position="48"/>
        <end position="66"/>
    </location>
</feature>
<protein>
    <submittedName>
        <fullName evidence="2">F0F1-ATPase subunit</fullName>
    </submittedName>
</protein>
<dbReference type="RefSeq" id="WP_077539629.1">
    <property type="nucleotide sequence ID" value="NZ_CP019633.1"/>
</dbReference>
<dbReference type="Pfam" id="PF09527">
    <property type="entry name" value="ATPase_gene1"/>
    <property type="match status" value="1"/>
</dbReference>
<reference evidence="3" key="1">
    <citation type="submission" date="2017-02" db="EMBL/GenBank/DDBJ databases">
        <title>Comparative genomics and description of representatives of a novel lineage of planctomycetes thriving in anoxic sediments.</title>
        <authorList>
            <person name="Spring S."/>
            <person name="Bunk B."/>
            <person name="Sproer C."/>
            <person name="Klenk H.-P."/>
        </authorList>
    </citation>
    <scope>NUCLEOTIDE SEQUENCE [LARGE SCALE GENOMIC DNA]</scope>
    <source>
        <strain evidence="3">L21-RPul-D3</strain>
    </source>
</reference>
<gene>
    <name evidence="2" type="ORF">L21SP3_00942</name>
</gene>
<keyword evidence="1" id="KW-0812">Transmembrane</keyword>
<keyword evidence="1" id="KW-0472">Membrane</keyword>
<keyword evidence="3" id="KW-1185">Reference proteome</keyword>
<feature type="transmembrane region" description="Helical" evidence="1">
    <location>
        <begin position="15"/>
        <end position="36"/>
    </location>
</feature>
<name>A0A1Q2HNV9_9BACT</name>
<sequence>MKEEKDKNSDSQGDYYRWVTVGIEYAVLMMLGAFLGSLLDRIQNTEPGFIIIGALAGFALQLYIVLKRGREDDDDSGGDSENKP</sequence>
<dbReference type="EMBL" id="CP019633">
    <property type="protein sequence ID" value="AQQ09142.1"/>
    <property type="molecule type" value="Genomic_DNA"/>
</dbReference>
<dbReference type="AlphaFoldDB" id="A0A1Q2HNV9"/>
<accession>A0A1Q2HNV9</accession>
<dbReference type="InterPro" id="IPR032820">
    <property type="entry name" value="ATPase_put"/>
</dbReference>
<evidence type="ECO:0000313" key="3">
    <source>
        <dbReference type="Proteomes" id="UP000188273"/>
    </source>
</evidence>
<dbReference type="OrthoDB" id="282803at2"/>
<evidence type="ECO:0000256" key="1">
    <source>
        <dbReference type="SAM" id="Phobius"/>
    </source>
</evidence>